<dbReference type="GO" id="GO:0016831">
    <property type="term" value="F:carboxy-lyase activity"/>
    <property type="evidence" value="ECO:0007669"/>
    <property type="project" value="InterPro"/>
</dbReference>
<feature type="domain" description="Amidohydrolase-related" evidence="2">
    <location>
        <begin position="57"/>
        <end position="398"/>
    </location>
</feature>
<protein>
    <submittedName>
        <fullName evidence="3">Amidohydrolase</fullName>
    </submittedName>
</protein>
<dbReference type="AlphaFoldDB" id="A0A1A0QYR1"/>
<dbReference type="InterPro" id="IPR032466">
    <property type="entry name" value="Metal_Hydrolase"/>
</dbReference>
<keyword evidence="1" id="KW-0456">Lyase</keyword>
<evidence type="ECO:0000259" key="2">
    <source>
        <dbReference type="Pfam" id="PF04909"/>
    </source>
</evidence>
<dbReference type="GO" id="GO:0019748">
    <property type="term" value="P:secondary metabolic process"/>
    <property type="evidence" value="ECO:0007669"/>
    <property type="project" value="TreeGrafter"/>
</dbReference>
<dbReference type="GO" id="GO:0016787">
    <property type="term" value="F:hydrolase activity"/>
    <property type="evidence" value="ECO:0007669"/>
    <property type="project" value="UniProtKB-KW"/>
</dbReference>
<dbReference type="Gene3D" id="3.20.20.140">
    <property type="entry name" value="Metal-dependent hydrolases"/>
    <property type="match status" value="1"/>
</dbReference>
<evidence type="ECO:0000256" key="1">
    <source>
        <dbReference type="ARBA" id="ARBA00023239"/>
    </source>
</evidence>
<sequence>MTDISLDWLVSVDDHVLEPPHVWQERLPAKFKEAGPHIVNDADGEAWVFEGKRKPTTGLSAAAGKKREDFSPLPITYADMRPGCYEPNARIEDMNRAGVLASLSFPSFPRFCGQEFTEAEDRELGLLCVQAYNDWMIEEWCGAAPDRLIPMVILPLWDPALAAKEIERTAAMGAKAIAFSENAYELGLPSIHDRSGYWEPMIAAANDTGMPLCMHLGSSSRLPSTSPDMPMLGVIALSPVASTAAACIDWLFSPWLPKYENLKLCLSEGGIGWIPYVIERCDHVVEVQRGWAAKDGFSADDYLKGWGGDESNSGGLDLSAMPSELFRKHIFGCFIEDPFGVASIEKIGVDNVMIETDYPHTDSTWPNCIEVAHKELAGLSDEVKRKVMQTNASRVFNFALPEPPATRQ</sequence>
<organism evidence="3 4">
    <name type="scientific">Mycolicibacterium peregrinum</name>
    <name type="common">Mycobacterium peregrinum</name>
    <dbReference type="NCBI Taxonomy" id="43304"/>
    <lineage>
        <taxon>Bacteria</taxon>
        <taxon>Bacillati</taxon>
        <taxon>Actinomycetota</taxon>
        <taxon>Actinomycetes</taxon>
        <taxon>Mycobacteriales</taxon>
        <taxon>Mycobacteriaceae</taxon>
        <taxon>Mycolicibacterium</taxon>
    </lineage>
</organism>
<dbReference type="InterPro" id="IPR006680">
    <property type="entry name" value="Amidohydro-rel"/>
</dbReference>
<accession>A0A1A0QYR1</accession>
<dbReference type="RefSeq" id="WP_064934072.1">
    <property type="nucleotide sequence ID" value="NZ_LZSO01000031.1"/>
</dbReference>
<comment type="caution">
    <text evidence="3">The sequence shown here is derived from an EMBL/GenBank/DDBJ whole genome shotgun (WGS) entry which is preliminary data.</text>
</comment>
<dbReference type="InterPro" id="IPR032465">
    <property type="entry name" value="ACMSD"/>
</dbReference>
<name>A0A1A0QYR1_MYCPR</name>
<evidence type="ECO:0000313" key="4">
    <source>
        <dbReference type="Proteomes" id="UP000093902"/>
    </source>
</evidence>
<dbReference type="SUPFAM" id="SSF51556">
    <property type="entry name" value="Metallo-dependent hydrolases"/>
    <property type="match status" value="1"/>
</dbReference>
<dbReference type="Pfam" id="PF04909">
    <property type="entry name" value="Amidohydro_2"/>
    <property type="match status" value="1"/>
</dbReference>
<evidence type="ECO:0000313" key="3">
    <source>
        <dbReference type="EMBL" id="OBB27217.1"/>
    </source>
</evidence>
<dbReference type="Proteomes" id="UP000093902">
    <property type="component" value="Unassembled WGS sequence"/>
</dbReference>
<dbReference type="OrthoDB" id="8673349at2"/>
<dbReference type="GO" id="GO:0005737">
    <property type="term" value="C:cytoplasm"/>
    <property type="evidence" value="ECO:0007669"/>
    <property type="project" value="TreeGrafter"/>
</dbReference>
<reference evidence="4" key="1">
    <citation type="submission" date="2016-06" db="EMBL/GenBank/DDBJ databases">
        <authorList>
            <person name="Sutton G."/>
            <person name="Brinkac L."/>
            <person name="Sanka R."/>
            <person name="Adams M."/>
            <person name="Lau E."/>
            <person name="Mehaffy C."/>
            <person name="Tameris M."/>
            <person name="Hatherill M."/>
            <person name="Hanekom W."/>
            <person name="Mahomed H."/>
            <person name="Mcshane H."/>
        </authorList>
    </citation>
    <scope>NUCLEOTIDE SEQUENCE [LARGE SCALE GENOMIC DNA]</scope>
    <source>
        <strain evidence="4">852002-51209_SCH5440388</strain>
    </source>
</reference>
<gene>
    <name evidence="3" type="ORF">A5792_25785</name>
</gene>
<dbReference type="EMBL" id="LZSO01000031">
    <property type="protein sequence ID" value="OBB27217.1"/>
    <property type="molecule type" value="Genomic_DNA"/>
</dbReference>
<keyword evidence="3" id="KW-0378">Hydrolase</keyword>
<dbReference type="PANTHER" id="PTHR21240">
    <property type="entry name" value="2-AMINO-3-CARBOXYLMUCONATE-6-SEMIALDEHYDE DECARBOXYLASE"/>
    <property type="match status" value="1"/>
</dbReference>
<dbReference type="PANTHER" id="PTHR21240:SF28">
    <property type="entry name" value="ISO-OROTATE DECARBOXYLASE (EUROFUNG)"/>
    <property type="match status" value="1"/>
</dbReference>
<proteinExistence type="predicted"/>